<reference evidence="1 2" key="1">
    <citation type="submission" date="2020-08" db="EMBL/GenBank/DDBJ databases">
        <title>Genomic Encyclopedia of Type Strains, Phase IV (KMG-V): Genome sequencing to study the core and pangenomes of soil and plant-associated prokaryotes.</title>
        <authorList>
            <person name="Whitman W."/>
        </authorList>
    </citation>
    <scope>NUCLEOTIDE SEQUENCE [LARGE SCALE GENOMIC DNA]</scope>
    <source>
        <strain evidence="1 2">SEMIA 461</strain>
    </source>
</reference>
<dbReference type="Proteomes" id="UP000534590">
    <property type="component" value="Unassembled WGS sequence"/>
</dbReference>
<sequence length="136" mass="15188">MANRYVEAELLMAIWKLGSDNERLPTSHGILDRALFECRDDLPSALRDNLHFGQTNVGLRCYELPDILLAAQDALLTSEPNPTYLSTNVMIDEEMARRIAVRNGLSTKVAREIGGRLNHRAAMLRDATENAPHFAA</sequence>
<protein>
    <submittedName>
        <fullName evidence="1">Uncharacterized protein</fullName>
    </submittedName>
</protein>
<name>A0ABR6JC61_AGRRD</name>
<accession>A0ABR6JC61</accession>
<keyword evidence="2" id="KW-1185">Reference proteome</keyword>
<gene>
    <name evidence="1" type="ORF">GGE40_004344</name>
</gene>
<dbReference type="RefSeq" id="WP_183229488.1">
    <property type="nucleotide sequence ID" value="NZ_JACIGS010000005.1"/>
</dbReference>
<dbReference type="EMBL" id="JACIHP010000005">
    <property type="protein sequence ID" value="MBB4492499.1"/>
    <property type="molecule type" value="Genomic_DNA"/>
</dbReference>
<comment type="caution">
    <text evidence="1">The sequence shown here is derived from an EMBL/GenBank/DDBJ whole genome shotgun (WGS) entry which is preliminary data.</text>
</comment>
<organism evidence="1 2">
    <name type="scientific">Agrobacterium radiobacter</name>
    <dbReference type="NCBI Taxonomy" id="362"/>
    <lineage>
        <taxon>Bacteria</taxon>
        <taxon>Pseudomonadati</taxon>
        <taxon>Pseudomonadota</taxon>
        <taxon>Alphaproteobacteria</taxon>
        <taxon>Hyphomicrobiales</taxon>
        <taxon>Rhizobiaceae</taxon>
        <taxon>Rhizobium/Agrobacterium group</taxon>
        <taxon>Agrobacterium</taxon>
        <taxon>Agrobacterium tumefaciens complex</taxon>
    </lineage>
</organism>
<evidence type="ECO:0000313" key="1">
    <source>
        <dbReference type="EMBL" id="MBB4492499.1"/>
    </source>
</evidence>
<evidence type="ECO:0000313" key="2">
    <source>
        <dbReference type="Proteomes" id="UP000534590"/>
    </source>
</evidence>
<proteinExistence type="predicted"/>